<keyword evidence="12" id="KW-1185">Reference proteome</keyword>
<evidence type="ECO:0000256" key="2">
    <source>
        <dbReference type="ARBA" id="ARBA00004977"/>
    </source>
</evidence>
<comment type="cofactor">
    <cofactor evidence="1">
        <name>FAD</name>
        <dbReference type="ChEBI" id="CHEBI:57692"/>
    </cofactor>
</comment>
<evidence type="ECO:0000256" key="6">
    <source>
        <dbReference type="ARBA" id="ARBA00022630"/>
    </source>
</evidence>
<dbReference type="Proteomes" id="UP000321400">
    <property type="component" value="Unassembled WGS sequence"/>
</dbReference>
<dbReference type="GO" id="GO:0019563">
    <property type="term" value="P:glycerol catabolic process"/>
    <property type="evidence" value="ECO:0007669"/>
    <property type="project" value="UniProtKB-UniPathway"/>
</dbReference>
<dbReference type="PRINTS" id="PR01001">
    <property type="entry name" value="FADG3PDH"/>
</dbReference>
<dbReference type="PANTHER" id="PTHR11985:SF35">
    <property type="entry name" value="ANAEROBIC GLYCEROL-3-PHOSPHATE DEHYDROGENASE SUBUNIT A"/>
    <property type="match status" value="1"/>
</dbReference>
<dbReference type="InterPro" id="IPR036188">
    <property type="entry name" value="FAD/NAD-bd_sf"/>
</dbReference>
<sequence length="516" mass="59615">MKFSNANREETMRHILETTYDVIIIGGGLTGASILFDLQTRGVKTLLLEKSDFASAASESFDVLIYDKDTFQSLPKSKRNELQQLNSNLGSAFQFIPAVEVMSHHSPVSEQVKRRFLPFFKKDSVEQPVTKVMIHDQFKKPLQSFGRLTQTHIPFVDTARLTIDLIKASVALGADVMNYQMVTDLYISADAVKGVFVEDQIIGETHVIYGKKVVNATGLESGSWHNRYKDQSASKLTLSPRRKYQWLMDDTLWPIKVPLIIKGGVFSQTVTIIPKEEGVLISTIRQGDDMLRTHMVFNEVKSHLSHLLEQQVLNPDRVVTLKTVREVVTHAAKQPLAFYNTRPDVLTAIGSPMSNYRRYAALIGDEIVKQFKKEAAILYEASTTKERVIVSEIIEDSNEELPRFSQRECQLMTKYQLLPDRFEEYSQRVERLMIDYPIPKLLFIELLYTLENEGIYKAGDFLMRRLRLGVFLYTLHSEVVFQILRFLEYRLAWTREERSYYEREVKQFLEERNKLD</sequence>
<dbReference type="InterPro" id="IPR000447">
    <property type="entry name" value="G3P_DH_FAD-dep"/>
</dbReference>
<comment type="pathway">
    <text evidence="2">Polyol metabolism; glycerol degradation via glycerol kinase pathway; glycerone phosphate from sn-glycerol 3-phosphate (aerobic route): step 1/1.</text>
</comment>
<organism evidence="11 12">
    <name type="scientific">Halolactibacillus alkaliphilus</name>
    <dbReference type="NCBI Taxonomy" id="442899"/>
    <lineage>
        <taxon>Bacteria</taxon>
        <taxon>Bacillati</taxon>
        <taxon>Bacillota</taxon>
        <taxon>Bacilli</taxon>
        <taxon>Bacillales</taxon>
        <taxon>Bacillaceae</taxon>
        <taxon>Halolactibacillus</taxon>
    </lineage>
</organism>
<evidence type="ECO:0000256" key="3">
    <source>
        <dbReference type="ARBA" id="ARBA00007330"/>
    </source>
</evidence>
<dbReference type="SUPFAM" id="SSF51905">
    <property type="entry name" value="FAD/NAD(P)-binding domain"/>
    <property type="match status" value="1"/>
</dbReference>
<dbReference type="GO" id="GO:0004368">
    <property type="term" value="F:glycerol-3-phosphate dehydrogenase (quinone) activity"/>
    <property type="evidence" value="ECO:0007669"/>
    <property type="project" value="UniProtKB-EC"/>
</dbReference>
<evidence type="ECO:0000256" key="5">
    <source>
        <dbReference type="ARBA" id="ARBA00017956"/>
    </source>
</evidence>
<keyword evidence="8" id="KW-0560">Oxidoreductase</keyword>
<name>A0A511X0N6_9BACI</name>
<keyword evidence="6" id="KW-0285">Flavoprotein</keyword>
<dbReference type="AlphaFoldDB" id="A0A511X0N6"/>
<evidence type="ECO:0000313" key="12">
    <source>
        <dbReference type="Proteomes" id="UP000321400"/>
    </source>
</evidence>
<gene>
    <name evidence="11" type="primary">glpD</name>
    <name evidence="11" type="ORF">HAL01_09810</name>
</gene>
<evidence type="ECO:0000256" key="9">
    <source>
        <dbReference type="ARBA" id="ARBA00049055"/>
    </source>
</evidence>
<accession>A0A511X0N6</accession>
<evidence type="ECO:0000313" key="11">
    <source>
        <dbReference type="EMBL" id="GEN56517.1"/>
    </source>
</evidence>
<evidence type="ECO:0000256" key="7">
    <source>
        <dbReference type="ARBA" id="ARBA00022827"/>
    </source>
</evidence>
<evidence type="ECO:0000256" key="8">
    <source>
        <dbReference type="ARBA" id="ARBA00023002"/>
    </source>
</evidence>
<dbReference type="Gene3D" id="1.10.8.870">
    <property type="entry name" value="Alpha-glycerophosphate oxidase, cap domain"/>
    <property type="match status" value="1"/>
</dbReference>
<dbReference type="STRING" id="442899.SAMN05720591_10826"/>
<dbReference type="Gene3D" id="3.50.50.60">
    <property type="entry name" value="FAD/NAD(P)-binding domain"/>
    <property type="match status" value="2"/>
</dbReference>
<comment type="catalytic activity">
    <reaction evidence="9">
        <text>a quinone + sn-glycerol 3-phosphate = dihydroxyacetone phosphate + a quinol</text>
        <dbReference type="Rhea" id="RHEA:18977"/>
        <dbReference type="ChEBI" id="CHEBI:24646"/>
        <dbReference type="ChEBI" id="CHEBI:57597"/>
        <dbReference type="ChEBI" id="CHEBI:57642"/>
        <dbReference type="ChEBI" id="CHEBI:132124"/>
        <dbReference type="EC" id="1.1.5.3"/>
    </reaction>
</comment>
<dbReference type="UniPathway" id="UPA00618">
    <property type="reaction ID" value="UER00674"/>
</dbReference>
<reference evidence="11 12" key="1">
    <citation type="submission" date="2019-07" db="EMBL/GenBank/DDBJ databases">
        <title>Whole genome shotgun sequence of Halolactibacillus alkaliphilus NBRC 103919.</title>
        <authorList>
            <person name="Hosoyama A."/>
            <person name="Uohara A."/>
            <person name="Ohji S."/>
            <person name="Ichikawa N."/>
        </authorList>
    </citation>
    <scope>NUCLEOTIDE SEQUENCE [LARGE SCALE GENOMIC DNA]</scope>
    <source>
        <strain evidence="11 12">NBRC 103919</strain>
    </source>
</reference>
<dbReference type="InterPro" id="IPR038299">
    <property type="entry name" value="DAO_C_sf"/>
</dbReference>
<dbReference type="Pfam" id="PF01266">
    <property type="entry name" value="DAO"/>
    <property type="match status" value="1"/>
</dbReference>
<dbReference type="GO" id="GO:0046168">
    <property type="term" value="P:glycerol-3-phosphate catabolic process"/>
    <property type="evidence" value="ECO:0007669"/>
    <property type="project" value="TreeGrafter"/>
</dbReference>
<evidence type="ECO:0000256" key="4">
    <source>
        <dbReference type="ARBA" id="ARBA00013029"/>
    </source>
</evidence>
<comment type="similarity">
    <text evidence="3">Belongs to the FAD-dependent glycerol-3-phosphate dehydrogenase family.</text>
</comment>
<dbReference type="EMBL" id="BJYE01000009">
    <property type="protein sequence ID" value="GEN56517.1"/>
    <property type="molecule type" value="Genomic_DNA"/>
</dbReference>
<evidence type="ECO:0000256" key="1">
    <source>
        <dbReference type="ARBA" id="ARBA00001974"/>
    </source>
</evidence>
<protein>
    <recommendedName>
        <fullName evidence="5">Aerobic glycerol-3-phosphate dehydrogenase</fullName>
        <ecNumber evidence="4">1.1.5.3</ecNumber>
    </recommendedName>
</protein>
<proteinExistence type="inferred from homology"/>
<dbReference type="EC" id="1.1.5.3" evidence="4"/>
<dbReference type="PANTHER" id="PTHR11985">
    <property type="entry name" value="GLYCEROL-3-PHOSPHATE DEHYDROGENASE"/>
    <property type="match status" value="1"/>
</dbReference>
<dbReference type="RefSeq" id="WP_170243659.1">
    <property type="nucleotide sequence ID" value="NZ_BJYE01000009.1"/>
</dbReference>
<dbReference type="InterPro" id="IPR006076">
    <property type="entry name" value="FAD-dep_OxRdtase"/>
</dbReference>
<comment type="caution">
    <text evidence="11">The sequence shown here is derived from an EMBL/GenBank/DDBJ whole genome shotgun (WGS) entry which is preliminary data.</text>
</comment>
<feature type="domain" description="FAD dependent oxidoreductase" evidence="10">
    <location>
        <begin position="21"/>
        <end position="283"/>
    </location>
</feature>
<keyword evidence="7" id="KW-0274">FAD</keyword>
<evidence type="ECO:0000259" key="10">
    <source>
        <dbReference type="Pfam" id="PF01266"/>
    </source>
</evidence>